<organism evidence="1">
    <name type="scientific">viral metagenome</name>
    <dbReference type="NCBI Taxonomy" id="1070528"/>
    <lineage>
        <taxon>unclassified sequences</taxon>
        <taxon>metagenomes</taxon>
        <taxon>organismal metagenomes</taxon>
    </lineage>
</organism>
<name>A0A6M3K9G2_9ZZZZ</name>
<accession>A0A6M3K9G2</accession>
<dbReference type="EMBL" id="MT142337">
    <property type="protein sequence ID" value="QJA78460.1"/>
    <property type="molecule type" value="Genomic_DNA"/>
</dbReference>
<reference evidence="1" key="1">
    <citation type="submission" date="2020-03" db="EMBL/GenBank/DDBJ databases">
        <title>The deep terrestrial virosphere.</title>
        <authorList>
            <person name="Holmfeldt K."/>
            <person name="Nilsson E."/>
            <person name="Simone D."/>
            <person name="Lopez-Fernandez M."/>
            <person name="Wu X."/>
            <person name="de Brujin I."/>
            <person name="Lundin D."/>
            <person name="Andersson A."/>
            <person name="Bertilsson S."/>
            <person name="Dopson M."/>
        </authorList>
    </citation>
    <scope>NUCLEOTIDE SEQUENCE</scope>
    <source>
        <strain evidence="1">MM415A01070</strain>
    </source>
</reference>
<gene>
    <name evidence="1" type="ORF">MM415A01070_0027</name>
</gene>
<sequence>MSKTVESRKEIPNAPFYVLSNDKFMSGWGAAEGKTNTIILPCDSWQEAEIVADNAKGRSDQKNVRIVINKPRLQSHVVYSLLTKEGAARWYERGSWPGPREG</sequence>
<evidence type="ECO:0000313" key="1">
    <source>
        <dbReference type="EMBL" id="QJA78460.1"/>
    </source>
</evidence>
<dbReference type="AlphaFoldDB" id="A0A6M3K9G2"/>
<proteinExistence type="predicted"/>
<protein>
    <submittedName>
        <fullName evidence="1">Uncharacterized protein</fullName>
    </submittedName>
</protein>